<feature type="transmembrane region" description="Helical" evidence="1">
    <location>
        <begin position="111"/>
        <end position="133"/>
    </location>
</feature>
<keyword evidence="3" id="KW-1185">Reference proteome</keyword>
<evidence type="ECO:0000313" key="2">
    <source>
        <dbReference type="EMBL" id="GGB34839.1"/>
    </source>
</evidence>
<protein>
    <submittedName>
        <fullName evidence="2">Membrane protein</fullName>
    </submittedName>
</protein>
<dbReference type="EMBL" id="BMFA01000001">
    <property type="protein sequence ID" value="GGB34839.1"/>
    <property type="molecule type" value="Genomic_DNA"/>
</dbReference>
<keyword evidence="1" id="KW-0812">Transmembrane</keyword>
<dbReference type="Pfam" id="PF09945">
    <property type="entry name" value="DUF2177"/>
    <property type="match status" value="1"/>
</dbReference>
<dbReference type="InterPro" id="IPR018687">
    <property type="entry name" value="DUF2177_membr"/>
</dbReference>
<dbReference type="RefSeq" id="WP_150493857.1">
    <property type="nucleotide sequence ID" value="NZ_BMFA01000001.1"/>
</dbReference>
<name>A0A916WW77_9HYPH</name>
<organism evidence="2 3">
    <name type="scientific">Roseibium aquae</name>
    <dbReference type="NCBI Taxonomy" id="1323746"/>
    <lineage>
        <taxon>Bacteria</taxon>
        <taxon>Pseudomonadati</taxon>
        <taxon>Pseudomonadota</taxon>
        <taxon>Alphaproteobacteria</taxon>
        <taxon>Hyphomicrobiales</taxon>
        <taxon>Stappiaceae</taxon>
        <taxon>Roseibium</taxon>
    </lineage>
</organism>
<evidence type="ECO:0000256" key="1">
    <source>
        <dbReference type="SAM" id="Phobius"/>
    </source>
</evidence>
<sequence length="138" mass="15084">MIHHITAYITTAIVFLAIDYVWLTQVATRFYFDRIGHLLMDKPNLAAAGVFYIVYVVGIVIFAVAPALKSESVTTALVYGALFGFFTYATYDVTNYATLKDWPLIVVVVDVIWGTVLSAVSAVAGFFLTRMILSGSAG</sequence>
<keyword evidence="1" id="KW-1133">Transmembrane helix</keyword>
<feature type="transmembrane region" description="Helical" evidence="1">
    <location>
        <begin position="45"/>
        <end position="65"/>
    </location>
</feature>
<accession>A0A916WW77</accession>
<proteinExistence type="predicted"/>
<gene>
    <name evidence="2" type="ORF">GCM10011316_03660</name>
</gene>
<reference evidence="2" key="2">
    <citation type="submission" date="2020-09" db="EMBL/GenBank/DDBJ databases">
        <authorList>
            <person name="Sun Q."/>
            <person name="Zhou Y."/>
        </authorList>
    </citation>
    <scope>NUCLEOTIDE SEQUENCE</scope>
    <source>
        <strain evidence="2">CGMCC 1.12426</strain>
    </source>
</reference>
<comment type="caution">
    <text evidence="2">The sequence shown here is derived from an EMBL/GenBank/DDBJ whole genome shotgun (WGS) entry which is preliminary data.</text>
</comment>
<dbReference type="Proteomes" id="UP000605148">
    <property type="component" value="Unassembled WGS sequence"/>
</dbReference>
<dbReference type="AlphaFoldDB" id="A0A916WW77"/>
<feature type="transmembrane region" description="Helical" evidence="1">
    <location>
        <begin position="72"/>
        <end position="91"/>
    </location>
</feature>
<feature type="transmembrane region" description="Helical" evidence="1">
    <location>
        <begin position="7"/>
        <end position="25"/>
    </location>
</feature>
<dbReference type="OrthoDB" id="166547at2"/>
<evidence type="ECO:0000313" key="3">
    <source>
        <dbReference type="Proteomes" id="UP000605148"/>
    </source>
</evidence>
<reference evidence="2" key="1">
    <citation type="journal article" date="2014" name="Int. J. Syst. Evol. Microbiol.">
        <title>Complete genome sequence of Corynebacterium casei LMG S-19264T (=DSM 44701T), isolated from a smear-ripened cheese.</title>
        <authorList>
            <consortium name="US DOE Joint Genome Institute (JGI-PGF)"/>
            <person name="Walter F."/>
            <person name="Albersmeier A."/>
            <person name="Kalinowski J."/>
            <person name="Ruckert C."/>
        </authorList>
    </citation>
    <scope>NUCLEOTIDE SEQUENCE</scope>
    <source>
        <strain evidence="2">CGMCC 1.12426</strain>
    </source>
</reference>
<keyword evidence="1" id="KW-0472">Membrane</keyword>